<evidence type="ECO:0000259" key="11">
    <source>
        <dbReference type="Pfam" id="PF11781"/>
    </source>
</evidence>
<dbReference type="AlphaFoldDB" id="A0A1E3PCZ2"/>
<keyword evidence="8" id="KW-0804">Transcription</keyword>
<dbReference type="PANTHER" id="PTHR31576:SF2">
    <property type="entry name" value="TATA BOX-BINDING PROTEIN-ASSOCIATED FACTOR RNA POLYMERASE I SUBUNIT B"/>
    <property type="match status" value="1"/>
</dbReference>
<dbReference type="GO" id="GO:0001164">
    <property type="term" value="F:RNA polymerase I core promoter sequence-specific DNA binding"/>
    <property type="evidence" value="ECO:0007669"/>
    <property type="project" value="InterPro"/>
</dbReference>
<keyword evidence="3" id="KW-0479">Metal-binding</keyword>
<keyword evidence="4" id="KW-0863">Zinc-finger</keyword>
<comment type="similarity">
    <text evidence="2">Belongs to the RRN7/TAF1B family.</text>
</comment>
<evidence type="ECO:0000256" key="6">
    <source>
        <dbReference type="ARBA" id="ARBA00023015"/>
    </source>
</evidence>
<organism evidence="14 15">
    <name type="scientific">Nadsonia fulvescens var. elongata DSM 6958</name>
    <dbReference type="NCBI Taxonomy" id="857566"/>
    <lineage>
        <taxon>Eukaryota</taxon>
        <taxon>Fungi</taxon>
        <taxon>Dikarya</taxon>
        <taxon>Ascomycota</taxon>
        <taxon>Saccharomycotina</taxon>
        <taxon>Dipodascomycetes</taxon>
        <taxon>Dipodascales</taxon>
        <taxon>Dipodascales incertae sedis</taxon>
        <taxon>Nadsonia</taxon>
    </lineage>
</organism>
<evidence type="ECO:0000256" key="9">
    <source>
        <dbReference type="ARBA" id="ARBA00023242"/>
    </source>
</evidence>
<evidence type="ECO:0000256" key="10">
    <source>
        <dbReference type="SAM" id="MobiDB-lite"/>
    </source>
</evidence>
<sequence length="620" mass="70599">MSSITYKRGPRCGLKNCPSTLWRVLDGQRVCQYGHIKEGDLEIAEEDDDAFLNLGRKINVPGLGSYSSAIGVIKGDDEGVWYGKEGNALYMQCLQLILRTQVRWLIEKQGIRPELEGVVKDLWSLYISRSNFAKTKFEHEDSDQDNAEEDSNVDRGHDDLLDAANPFYTDEDDTIANETPRVKSSDPKRLVVIELAQLIDMPVLCYLGCLMIRAPVYICDFHRWIQQFQFPHMKSLRLIPKEMREHLAGGYHNALTPMRIPRSGELLTEVRKLLIYFHGTYKIKFPKPLFQPLLVKVLRGLFLPVELYLAVEKLIGILEIDLEIPLTSDVKANQIWPETQIVALVIFCVKLCYGFDDLRRTPSGESPSENVPEASEMAEATESYITPEISSAKIQPIIELAAYSPDWNLWMDMVRKVWIEDESLGEVDEKELPFWTPVQIDRYLDWFEDNFVEPDATTESALKQRGKKANQAMSLKRLLDLFPTELGDESARGSNTKQKFRKRKCSRSQDNESMNYTAPETLSEIGQIITATTQIKAKVLAETQSKPAKKTKTKTINQSQNSLNLTPGARYPIYTAAVMRMPTALEILFQSAEKMTAISVPVLRGSVVGIERRCKKYLQR</sequence>
<dbReference type="GO" id="GO:0008270">
    <property type="term" value="F:zinc ion binding"/>
    <property type="evidence" value="ECO:0007669"/>
    <property type="project" value="UniProtKB-KW"/>
</dbReference>
<feature type="domain" description="Rrn7/TAF1B C-terminal cyclin" evidence="13">
    <location>
        <begin position="260"/>
        <end position="451"/>
    </location>
</feature>
<evidence type="ECO:0000256" key="7">
    <source>
        <dbReference type="ARBA" id="ARBA00023125"/>
    </source>
</evidence>
<dbReference type="GO" id="GO:0070860">
    <property type="term" value="C:RNA polymerase I core factor complex"/>
    <property type="evidence" value="ECO:0007669"/>
    <property type="project" value="InterPro"/>
</dbReference>
<dbReference type="InterPro" id="IPR033599">
    <property type="entry name" value="TAF1B/Rrn7"/>
</dbReference>
<proteinExistence type="inferred from homology"/>
<dbReference type="EMBL" id="KV454415">
    <property type="protein sequence ID" value="ODQ63309.1"/>
    <property type="molecule type" value="Genomic_DNA"/>
</dbReference>
<keyword evidence="15" id="KW-1185">Reference proteome</keyword>
<feature type="region of interest" description="Disordered" evidence="10">
    <location>
        <begin position="489"/>
        <end position="514"/>
    </location>
</feature>
<evidence type="ECO:0000256" key="4">
    <source>
        <dbReference type="ARBA" id="ARBA00022771"/>
    </source>
</evidence>
<keyword evidence="6" id="KW-0805">Transcription regulation</keyword>
<evidence type="ECO:0000256" key="3">
    <source>
        <dbReference type="ARBA" id="ARBA00022723"/>
    </source>
</evidence>
<evidence type="ECO:0000256" key="5">
    <source>
        <dbReference type="ARBA" id="ARBA00022833"/>
    </source>
</evidence>
<comment type="subcellular location">
    <subcellularLocation>
        <location evidence="1">Nucleus</location>
        <location evidence="1">Nucleolus</location>
    </subcellularLocation>
</comment>
<gene>
    <name evidence="14" type="ORF">NADFUDRAFT_53579</name>
</gene>
<evidence type="ECO:0000313" key="14">
    <source>
        <dbReference type="EMBL" id="ODQ63309.1"/>
    </source>
</evidence>
<evidence type="ECO:0000256" key="1">
    <source>
        <dbReference type="ARBA" id="ARBA00004604"/>
    </source>
</evidence>
<keyword evidence="9" id="KW-0539">Nucleus</keyword>
<keyword evidence="7" id="KW-0238">DNA-binding</keyword>
<dbReference type="PANTHER" id="PTHR31576">
    <property type="entry name" value="TATA BOX-BINDING PROTEIN-ASSOCIATED FACTOR RNA POLYMERASE I SUBUNIT B"/>
    <property type="match status" value="1"/>
</dbReference>
<evidence type="ECO:0000256" key="2">
    <source>
        <dbReference type="ARBA" id="ARBA00006899"/>
    </source>
</evidence>
<feature type="domain" description="RRN7-type" evidence="11">
    <location>
        <begin position="8"/>
        <end position="39"/>
    </location>
</feature>
<dbReference type="OrthoDB" id="428577at2759"/>
<dbReference type="InterPro" id="IPR021752">
    <property type="entry name" value="TF_Rrn7_Zf"/>
</dbReference>
<evidence type="ECO:0000256" key="8">
    <source>
        <dbReference type="ARBA" id="ARBA00023163"/>
    </source>
</evidence>
<evidence type="ECO:0000313" key="15">
    <source>
        <dbReference type="Proteomes" id="UP000095009"/>
    </source>
</evidence>
<dbReference type="InterPro" id="IPR048538">
    <property type="entry name" value="Rrn7_cyclin_C"/>
</dbReference>
<dbReference type="InterPro" id="IPR048540">
    <property type="entry name" value="Rrn7_cyclin_N"/>
</dbReference>
<evidence type="ECO:0000259" key="13">
    <source>
        <dbReference type="Pfam" id="PF20645"/>
    </source>
</evidence>
<dbReference type="GO" id="GO:0042790">
    <property type="term" value="P:nucleolar large rRNA transcription by RNA polymerase I"/>
    <property type="evidence" value="ECO:0007669"/>
    <property type="project" value="TreeGrafter"/>
</dbReference>
<dbReference type="STRING" id="857566.A0A1E3PCZ2"/>
<name>A0A1E3PCZ2_9ASCO</name>
<feature type="domain" description="Rrn7/TAF1B N-terminal cyclin" evidence="12">
    <location>
        <begin position="94"/>
        <end position="241"/>
    </location>
</feature>
<reference evidence="14 15" key="1">
    <citation type="journal article" date="2016" name="Proc. Natl. Acad. Sci. U.S.A.">
        <title>Comparative genomics of biotechnologically important yeasts.</title>
        <authorList>
            <person name="Riley R."/>
            <person name="Haridas S."/>
            <person name="Wolfe K.H."/>
            <person name="Lopes M.R."/>
            <person name="Hittinger C.T."/>
            <person name="Goeker M."/>
            <person name="Salamov A.A."/>
            <person name="Wisecaver J.H."/>
            <person name="Long T.M."/>
            <person name="Calvey C.H."/>
            <person name="Aerts A.L."/>
            <person name="Barry K.W."/>
            <person name="Choi C."/>
            <person name="Clum A."/>
            <person name="Coughlan A.Y."/>
            <person name="Deshpande S."/>
            <person name="Douglass A.P."/>
            <person name="Hanson S.J."/>
            <person name="Klenk H.-P."/>
            <person name="LaButti K.M."/>
            <person name="Lapidus A."/>
            <person name="Lindquist E.A."/>
            <person name="Lipzen A.M."/>
            <person name="Meier-Kolthoff J.P."/>
            <person name="Ohm R.A."/>
            <person name="Otillar R.P."/>
            <person name="Pangilinan J.L."/>
            <person name="Peng Y."/>
            <person name="Rokas A."/>
            <person name="Rosa C.A."/>
            <person name="Scheuner C."/>
            <person name="Sibirny A.A."/>
            <person name="Slot J.C."/>
            <person name="Stielow J.B."/>
            <person name="Sun H."/>
            <person name="Kurtzman C.P."/>
            <person name="Blackwell M."/>
            <person name="Grigoriev I.V."/>
            <person name="Jeffries T.W."/>
        </authorList>
    </citation>
    <scope>NUCLEOTIDE SEQUENCE [LARGE SCALE GENOMIC DNA]</scope>
    <source>
        <strain evidence="14 15">DSM 6958</strain>
    </source>
</reference>
<dbReference type="Pfam" id="PF11781">
    <property type="entry name" value="Zn_ribbon_RRN7"/>
    <property type="match status" value="1"/>
</dbReference>
<protein>
    <recommendedName>
        <fullName evidence="16">RRN7-type domain-containing protein</fullName>
    </recommendedName>
</protein>
<evidence type="ECO:0000259" key="12">
    <source>
        <dbReference type="Pfam" id="PF20644"/>
    </source>
</evidence>
<evidence type="ECO:0008006" key="16">
    <source>
        <dbReference type="Google" id="ProtNLM"/>
    </source>
</evidence>
<dbReference type="Pfam" id="PF20645">
    <property type="entry name" value="Rrn7_cyclin_C"/>
    <property type="match status" value="1"/>
</dbReference>
<keyword evidence="5" id="KW-0862">Zinc</keyword>
<dbReference type="Proteomes" id="UP000095009">
    <property type="component" value="Unassembled WGS sequence"/>
</dbReference>
<dbReference type="Pfam" id="PF20644">
    <property type="entry name" value="Rrn7_cyclin_N"/>
    <property type="match status" value="1"/>
</dbReference>
<accession>A0A1E3PCZ2</accession>